<protein>
    <submittedName>
        <fullName evidence="1">Uncharacterized protein</fullName>
    </submittedName>
</protein>
<evidence type="ECO:0000313" key="1">
    <source>
        <dbReference type="EMBL" id="RRT35770.1"/>
    </source>
</evidence>
<gene>
    <name evidence="1" type="ORF">B296_00035027</name>
</gene>
<sequence>LPRLRAPSTWVKLVEADRASQALSTIPYIISGKDPEYPTNTRVQKDMSNKSDIYRKHMQNNEIYMCLYKAIRFTSMVHVRLSPVMAPHCVEFRAL</sequence>
<dbReference type="AlphaFoldDB" id="A0A426X8L0"/>
<reference evidence="1 2" key="1">
    <citation type="journal article" date="2014" name="Agronomy (Basel)">
        <title>A Draft Genome Sequence for Ensete ventricosum, the Drought-Tolerant Tree Against Hunger.</title>
        <authorList>
            <person name="Harrison J."/>
            <person name="Moore K.A."/>
            <person name="Paszkiewicz K."/>
            <person name="Jones T."/>
            <person name="Grant M."/>
            <person name="Ambacheew D."/>
            <person name="Muzemil S."/>
            <person name="Studholme D.J."/>
        </authorList>
    </citation>
    <scope>NUCLEOTIDE SEQUENCE [LARGE SCALE GENOMIC DNA]</scope>
</reference>
<organism evidence="1 2">
    <name type="scientific">Ensete ventricosum</name>
    <name type="common">Abyssinian banana</name>
    <name type="synonym">Musa ensete</name>
    <dbReference type="NCBI Taxonomy" id="4639"/>
    <lineage>
        <taxon>Eukaryota</taxon>
        <taxon>Viridiplantae</taxon>
        <taxon>Streptophyta</taxon>
        <taxon>Embryophyta</taxon>
        <taxon>Tracheophyta</taxon>
        <taxon>Spermatophyta</taxon>
        <taxon>Magnoliopsida</taxon>
        <taxon>Liliopsida</taxon>
        <taxon>Zingiberales</taxon>
        <taxon>Musaceae</taxon>
        <taxon>Ensete</taxon>
    </lineage>
</organism>
<evidence type="ECO:0000313" key="2">
    <source>
        <dbReference type="Proteomes" id="UP000287651"/>
    </source>
</evidence>
<proteinExistence type="predicted"/>
<feature type="non-terminal residue" evidence="1">
    <location>
        <position position="1"/>
    </location>
</feature>
<name>A0A426X8L0_ENSVE</name>
<dbReference type="Proteomes" id="UP000287651">
    <property type="component" value="Unassembled WGS sequence"/>
</dbReference>
<accession>A0A426X8L0</accession>
<dbReference type="EMBL" id="AMZH03024559">
    <property type="protein sequence ID" value="RRT35770.1"/>
    <property type="molecule type" value="Genomic_DNA"/>
</dbReference>
<comment type="caution">
    <text evidence="1">The sequence shown here is derived from an EMBL/GenBank/DDBJ whole genome shotgun (WGS) entry which is preliminary data.</text>
</comment>